<evidence type="ECO:0000256" key="6">
    <source>
        <dbReference type="PIRSR" id="PIRSR001430-2"/>
    </source>
</evidence>
<dbReference type="PANTHER" id="PTHR11142:SF0">
    <property type="entry name" value="TRNA PSEUDOURIDINE SYNTHASE-LIKE 1"/>
    <property type="match status" value="1"/>
</dbReference>
<dbReference type="PIRSF" id="PIRSF001430">
    <property type="entry name" value="tRNA_psdUrid_synth"/>
    <property type="match status" value="1"/>
</dbReference>
<gene>
    <name evidence="4" type="primary">truA</name>
    <name evidence="9" type="ORF">HNR37_000948</name>
</gene>
<dbReference type="GO" id="GO:0160147">
    <property type="term" value="F:tRNA pseudouridine(38-40) synthase activity"/>
    <property type="evidence" value="ECO:0007669"/>
    <property type="project" value="UniProtKB-EC"/>
</dbReference>
<evidence type="ECO:0000313" key="10">
    <source>
        <dbReference type="Proteomes" id="UP000528322"/>
    </source>
</evidence>
<dbReference type="SUPFAM" id="SSF55120">
    <property type="entry name" value="Pseudouridine synthase"/>
    <property type="match status" value="1"/>
</dbReference>
<evidence type="ECO:0000256" key="2">
    <source>
        <dbReference type="ARBA" id="ARBA00022694"/>
    </source>
</evidence>
<dbReference type="Gene3D" id="3.30.70.580">
    <property type="entry name" value="Pseudouridine synthase I, catalytic domain, N-terminal subdomain"/>
    <property type="match status" value="1"/>
</dbReference>
<reference evidence="9 10" key="1">
    <citation type="submission" date="2020-08" db="EMBL/GenBank/DDBJ databases">
        <title>Genomic Encyclopedia of Type Strains, Phase IV (KMG-IV): sequencing the most valuable type-strain genomes for metagenomic binning, comparative biology and taxonomic classification.</title>
        <authorList>
            <person name="Goeker M."/>
        </authorList>
    </citation>
    <scope>NUCLEOTIDE SEQUENCE [LARGE SCALE GENOMIC DNA]</scope>
    <source>
        <strain evidence="9 10">DSM 22071</strain>
    </source>
</reference>
<evidence type="ECO:0000313" key="9">
    <source>
        <dbReference type="EMBL" id="MBB5021636.1"/>
    </source>
</evidence>
<feature type="active site" description="Nucleophile" evidence="4 5">
    <location>
        <position position="59"/>
    </location>
</feature>
<evidence type="ECO:0000256" key="7">
    <source>
        <dbReference type="RuleBase" id="RU003792"/>
    </source>
</evidence>
<dbReference type="RefSeq" id="WP_183730672.1">
    <property type="nucleotide sequence ID" value="NZ_JACHID010000004.1"/>
</dbReference>
<comment type="catalytic activity">
    <reaction evidence="4 7">
        <text>uridine(38/39/40) in tRNA = pseudouridine(38/39/40) in tRNA</text>
        <dbReference type="Rhea" id="RHEA:22376"/>
        <dbReference type="Rhea" id="RHEA-COMP:10085"/>
        <dbReference type="Rhea" id="RHEA-COMP:10087"/>
        <dbReference type="ChEBI" id="CHEBI:65314"/>
        <dbReference type="ChEBI" id="CHEBI:65315"/>
        <dbReference type="EC" id="5.4.99.12"/>
    </reaction>
</comment>
<keyword evidence="10" id="KW-1185">Reference proteome</keyword>
<proteinExistence type="inferred from homology"/>
<comment type="function">
    <text evidence="4">Formation of pseudouridine at positions 38, 39 and 40 in the anticodon stem and loop of transfer RNAs.</text>
</comment>
<dbReference type="HAMAP" id="MF_00171">
    <property type="entry name" value="TruA"/>
    <property type="match status" value="1"/>
</dbReference>
<dbReference type="NCBIfam" id="TIGR00071">
    <property type="entry name" value="hisT_truA"/>
    <property type="match status" value="1"/>
</dbReference>
<dbReference type="EMBL" id="JACHID010000004">
    <property type="protein sequence ID" value="MBB5021636.1"/>
    <property type="molecule type" value="Genomic_DNA"/>
</dbReference>
<dbReference type="Proteomes" id="UP000528322">
    <property type="component" value="Unassembled WGS sequence"/>
</dbReference>
<dbReference type="EC" id="5.4.99.12" evidence="4"/>
<feature type="domain" description="Pseudouridine synthase I TruA alpha/beta" evidence="8">
    <location>
        <begin position="153"/>
        <end position="252"/>
    </location>
</feature>
<dbReference type="InterPro" id="IPR020094">
    <property type="entry name" value="TruA/RsuA/RluB/E/F_N"/>
</dbReference>
<sequence>MSRPQALRRLVLKVAYDGTNYNGWQMQENTTQTIQSLLEMAASKVCNHKLTIHGSGRTDSGVHARAQICHLDTSSTLEPYQIIFGINSILPRDIRVRNAFVVDDEFHSQFSPHSKKYSYTILHGCPPDPLQRLYSWHMRHDLDAKRLQSELDHFVGEHDFRAFRAKNSGTKTTVRTVYAIHVEEVERHKLIIHVHGGGFLKHMIRIMVGTAVDRTIGTLQRSIPHILAGRDRTKGGRTAPASGLIMDEVIYDAYDFREDFRPE</sequence>
<comment type="caution">
    <text evidence="4">Lacks conserved residue(s) required for the propagation of feature annotation.</text>
</comment>
<evidence type="ECO:0000256" key="5">
    <source>
        <dbReference type="PIRSR" id="PIRSR001430-1"/>
    </source>
</evidence>
<dbReference type="InterPro" id="IPR020095">
    <property type="entry name" value="PsdUridine_synth_TruA_C"/>
</dbReference>
<dbReference type="GO" id="GO:0031119">
    <property type="term" value="P:tRNA pseudouridine synthesis"/>
    <property type="evidence" value="ECO:0007669"/>
    <property type="project" value="UniProtKB-UniRule"/>
</dbReference>
<accession>A0A7W7Y3X4</accession>
<organism evidence="9 10">
    <name type="scientific">Desulfurispira natronophila</name>
    <dbReference type="NCBI Taxonomy" id="682562"/>
    <lineage>
        <taxon>Bacteria</taxon>
        <taxon>Pseudomonadati</taxon>
        <taxon>Chrysiogenota</taxon>
        <taxon>Chrysiogenia</taxon>
        <taxon>Chrysiogenales</taxon>
        <taxon>Chrysiogenaceae</taxon>
        <taxon>Desulfurispira</taxon>
    </lineage>
</organism>
<protein>
    <recommendedName>
        <fullName evidence="4">tRNA pseudouridine synthase A</fullName>
        <ecNumber evidence="4">5.4.99.12</ecNumber>
    </recommendedName>
    <alternativeName>
        <fullName evidence="4">tRNA pseudouridine(38-40) synthase</fullName>
    </alternativeName>
    <alternativeName>
        <fullName evidence="4">tRNA pseudouridylate synthase I</fullName>
    </alternativeName>
    <alternativeName>
        <fullName evidence="4">tRNA-uridine isomerase I</fullName>
    </alternativeName>
</protein>
<comment type="subunit">
    <text evidence="4">Homodimer.</text>
</comment>
<dbReference type="Gene3D" id="3.30.70.660">
    <property type="entry name" value="Pseudouridine synthase I, catalytic domain, C-terminal subdomain"/>
    <property type="match status" value="1"/>
</dbReference>
<evidence type="ECO:0000259" key="8">
    <source>
        <dbReference type="Pfam" id="PF01416"/>
    </source>
</evidence>
<dbReference type="AlphaFoldDB" id="A0A7W7Y3X4"/>
<evidence type="ECO:0000256" key="3">
    <source>
        <dbReference type="ARBA" id="ARBA00023235"/>
    </source>
</evidence>
<comment type="similarity">
    <text evidence="1 4 7">Belongs to the tRNA pseudouridine synthase TruA family.</text>
</comment>
<dbReference type="InterPro" id="IPR020097">
    <property type="entry name" value="PsdUridine_synth_TruA_a/b_dom"/>
</dbReference>
<dbReference type="Pfam" id="PF01416">
    <property type="entry name" value="PseudoU_synth_1"/>
    <property type="match status" value="2"/>
</dbReference>
<dbReference type="CDD" id="cd02570">
    <property type="entry name" value="PseudoU_synth_EcTruA"/>
    <property type="match status" value="1"/>
</dbReference>
<feature type="binding site" evidence="4 6">
    <location>
        <position position="117"/>
    </location>
    <ligand>
        <name>substrate</name>
    </ligand>
</feature>
<keyword evidence="2 4" id="KW-0819">tRNA processing</keyword>
<evidence type="ECO:0000256" key="4">
    <source>
        <dbReference type="HAMAP-Rule" id="MF_00171"/>
    </source>
</evidence>
<dbReference type="GO" id="GO:0003723">
    <property type="term" value="F:RNA binding"/>
    <property type="evidence" value="ECO:0007669"/>
    <property type="project" value="InterPro"/>
</dbReference>
<dbReference type="InterPro" id="IPR001406">
    <property type="entry name" value="PsdUridine_synth_TruA"/>
</dbReference>
<comment type="caution">
    <text evidence="9">The sequence shown here is derived from an EMBL/GenBank/DDBJ whole genome shotgun (WGS) entry which is preliminary data.</text>
</comment>
<keyword evidence="3 4" id="KW-0413">Isomerase</keyword>
<dbReference type="InterPro" id="IPR020103">
    <property type="entry name" value="PsdUridine_synth_cat_dom_sf"/>
</dbReference>
<feature type="domain" description="Pseudouridine synthase I TruA alpha/beta" evidence="8">
    <location>
        <begin position="15"/>
        <end position="110"/>
    </location>
</feature>
<dbReference type="PANTHER" id="PTHR11142">
    <property type="entry name" value="PSEUDOURIDYLATE SYNTHASE"/>
    <property type="match status" value="1"/>
</dbReference>
<name>A0A7W7Y3X4_9BACT</name>
<evidence type="ECO:0000256" key="1">
    <source>
        <dbReference type="ARBA" id="ARBA00009375"/>
    </source>
</evidence>
<dbReference type="FunFam" id="3.30.70.580:FF:000001">
    <property type="entry name" value="tRNA pseudouridine synthase A"/>
    <property type="match status" value="1"/>
</dbReference>